<evidence type="ECO:0000256" key="8">
    <source>
        <dbReference type="ARBA" id="ARBA00022695"/>
    </source>
</evidence>
<evidence type="ECO:0000256" key="14">
    <source>
        <dbReference type="PIRSR" id="PIRSR004930-1"/>
    </source>
</evidence>
<dbReference type="InterPro" id="IPR006070">
    <property type="entry name" value="Sua5-like_dom"/>
</dbReference>
<dbReference type="InterPro" id="IPR005145">
    <property type="entry name" value="Sua5_C"/>
</dbReference>
<evidence type="ECO:0000256" key="6">
    <source>
        <dbReference type="ARBA" id="ARBA00022679"/>
    </source>
</evidence>
<feature type="binding site" evidence="14">
    <location>
        <position position="191"/>
    </location>
    <ligand>
        <name>L-threonine</name>
        <dbReference type="ChEBI" id="CHEBI:57926"/>
    </ligand>
</feature>
<keyword evidence="8 13" id="KW-0548">Nucleotidyltransferase</keyword>
<keyword evidence="10 13" id="KW-0067">ATP-binding</keyword>
<organism evidence="17 18">
    <name type="scientific">Desulfofundulus salinus</name>
    <dbReference type="NCBI Taxonomy" id="2419843"/>
    <lineage>
        <taxon>Bacteria</taxon>
        <taxon>Bacillati</taxon>
        <taxon>Bacillota</taxon>
        <taxon>Clostridia</taxon>
        <taxon>Eubacteriales</taxon>
        <taxon>Peptococcaceae</taxon>
        <taxon>Desulfofundulus</taxon>
    </lineage>
</organism>
<keyword evidence="6 13" id="KW-0808">Transferase</keyword>
<dbReference type="GO" id="GO:0000049">
    <property type="term" value="F:tRNA binding"/>
    <property type="evidence" value="ECO:0007669"/>
    <property type="project" value="TreeGrafter"/>
</dbReference>
<dbReference type="InterPro" id="IPR017945">
    <property type="entry name" value="DHBP_synth_RibB-like_a/b_dom"/>
</dbReference>
<comment type="caution">
    <text evidence="17">The sequence shown here is derived from an EMBL/GenBank/DDBJ whole genome shotgun (WGS) entry which is preliminary data.</text>
</comment>
<dbReference type="Pfam" id="PF03481">
    <property type="entry name" value="Sua5_C"/>
    <property type="match status" value="1"/>
</dbReference>
<dbReference type="OrthoDB" id="9814580at2"/>
<feature type="binding site" evidence="14">
    <location>
        <position position="77"/>
    </location>
    <ligand>
        <name>L-threonine</name>
        <dbReference type="ChEBI" id="CHEBI:57926"/>
    </ligand>
</feature>
<dbReference type="NCBIfam" id="TIGR00057">
    <property type="entry name" value="L-threonylcarbamoyladenylate synthase"/>
    <property type="match status" value="1"/>
</dbReference>
<accession>A0A494WR24</accession>
<dbReference type="GO" id="GO:0061710">
    <property type="term" value="F:L-threonylcarbamoyladenylate synthase"/>
    <property type="evidence" value="ECO:0007669"/>
    <property type="project" value="UniProtKB-EC"/>
</dbReference>
<dbReference type="PANTHER" id="PTHR17490">
    <property type="entry name" value="SUA5"/>
    <property type="match status" value="1"/>
</dbReference>
<dbReference type="GO" id="GO:0006450">
    <property type="term" value="P:regulation of translational fidelity"/>
    <property type="evidence" value="ECO:0007669"/>
    <property type="project" value="TreeGrafter"/>
</dbReference>
<protein>
    <recommendedName>
        <fullName evidence="4 13">Threonylcarbamoyl-AMP synthase</fullName>
        <shortName evidence="13">TC-AMP synthase</shortName>
        <ecNumber evidence="3 13">2.7.7.87</ecNumber>
    </recommendedName>
    <alternativeName>
        <fullName evidence="11 13">L-threonylcarbamoyladenylate synthase</fullName>
    </alternativeName>
</protein>
<evidence type="ECO:0000313" key="17">
    <source>
        <dbReference type="EMBL" id="RKO65619.1"/>
    </source>
</evidence>
<dbReference type="Pfam" id="PF01300">
    <property type="entry name" value="Sua5_yciO_yrdC"/>
    <property type="match status" value="1"/>
</dbReference>
<feature type="binding site" evidence="14">
    <location>
        <position position="161"/>
    </location>
    <ligand>
        <name>ATP</name>
        <dbReference type="ChEBI" id="CHEBI:30616"/>
    </ligand>
</feature>
<dbReference type="InterPro" id="IPR010923">
    <property type="entry name" value="T(6)A37_SUA5"/>
</dbReference>
<feature type="binding site" evidence="14">
    <location>
        <position position="252"/>
    </location>
    <ligand>
        <name>ATP</name>
        <dbReference type="ChEBI" id="CHEBI:30616"/>
    </ligand>
</feature>
<dbReference type="FunFam" id="3.90.870.10:FF:000008">
    <property type="entry name" value="Threonylcarbamoyl-AMP synthase"/>
    <property type="match status" value="1"/>
</dbReference>
<comment type="similarity">
    <text evidence="2 13">Belongs to the SUA5 family.</text>
</comment>
<dbReference type="SUPFAM" id="SSF55821">
    <property type="entry name" value="YrdC/RibB"/>
    <property type="match status" value="1"/>
</dbReference>
<feature type="region of interest" description="Disordered" evidence="15">
    <location>
        <begin position="227"/>
        <end position="246"/>
    </location>
</feature>
<evidence type="ECO:0000256" key="15">
    <source>
        <dbReference type="SAM" id="MobiDB-lite"/>
    </source>
</evidence>
<keyword evidence="9 13" id="KW-0547">Nucleotide-binding</keyword>
<dbReference type="GO" id="GO:0008033">
    <property type="term" value="P:tRNA processing"/>
    <property type="evidence" value="ECO:0007669"/>
    <property type="project" value="UniProtKB-KW"/>
</dbReference>
<evidence type="ECO:0000256" key="7">
    <source>
        <dbReference type="ARBA" id="ARBA00022694"/>
    </source>
</evidence>
<dbReference type="PIRSF" id="PIRSF004930">
    <property type="entry name" value="Tln_factor_SUA5"/>
    <property type="match status" value="1"/>
</dbReference>
<dbReference type="Proteomes" id="UP000271256">
    <property type="component" value="Unassembled WGS sequence"/>
</dbReference>
<feature type="binding site" evidence="14">
    <location>
        <position position="205"/>
    </location>
    <ligand>
        <name>ATP</name>
        <dbReference type="ChEBI" id="CHEBI:30616"/>
    </ligand>
</feature>
<dbReference type="EC" id="2.7.7.87" evidence="3 13"/>
<dbReference type="GO" id="GO:0005737">
    <property type="term" value="C:cytoplasm"/>
    <property type="evidence" value="ECO:0007669"/>
    <property type="project" value="UniProtKB-SubCell"/>
</dbReference>
<dbReference type="PANTHER" id="PTHR17490:SF16">
    <property type="entry name" value="THREONYLCARBAMOYL-AMP SYNTHASE"/>
    <property type="match status" value="1"/>
</dbReference>
<dbReference type="AlphaFoldDB" id="A0A494WR24"/>
<dbReference type="EMBL" id="RBWE01000001">
    <property type="protein sequence ID" value="RKO65619.1"/>
    <property type="molecule type" value="Genomic_DNA"/>
</dbReference>
<feature type="binding site" evidence="14">
    <location>
        <position position="151"/>
    </location>
    <ligand>
        <name>L-threonine</name>
        <dbReference type="ChEBI" id="CHEBI:57926"/>
    </ligand>
</feature>
<evidence type="ECO:0000256" key="4">
    <source>
        <dbReference type="ARBA" id="ARBA00015492"/>
    </source>
</evidence>
<evidence type="ECO:0000256" key="5">
    <source>
        <dbReference type="ARBA" id="ARBA00022490"/>
    </source>
</evidence>
<evidence type="ECO:0000256" key="2">
    <source>
        <dbReference type="ARBA" id="ARBA00007663"/>
    </source>
</evidence>
<dbReference type="Gene3D" id="3.40.50.11030">
    <property type="entry name" value="Threonylcarbamoyl-AMP synthase, C-terminal domain"/>
    <property type="match status" value="1"/>
</dbReference>
<dbReference type="PROSITE" id="PS51163">
    <property type="entry name" value="YRDC"/>
    <property type="match status" value="1"/>
</dbReference>
<evidence type="ECO:0000256" key="13">
    <source>
        <dbReference type="PIRNR" id="PIRNR004930"/>
    </source>
</evidence>
<evidence type="ECO:0000256" key="1">
    <source>
        <dbReference type="ARBA" id="ARBA00004496"/>
    </source>
</evidence>
<evidence type="ECO:0000256" key="9">
    <source>
        <dbReference type="ARBA" id="ARBA00022741"/>
    </source>
</evidence>
<feature type="binding site" evidence="14">
    <location>
        <position position="153"/>
    </location>
    <ligand>
        <name>ATP</name>
        <dbReference type="ChEBI" id="CHEBI:30616"/>
    </ligand>
</feature>
<feature type="domain" description="YrdC-like" evidence="16">
    <location>
        <begin position="23"/>
        <end position="209"/>
    </location>
</feature>
<gene>
    <name evidence="17" type="ORF">D7024_00650</name>
</gene>
<comment type="catalytic activity">
    <reaction evidence="12 13">
        <text>L-threonine + hydrogencarbonate + ATP = L-threonylcarbamoyladenylate + diphosphate + H2O</text>
        <dbReference type="Rhea" id="RHEA:36407"/>
        <dbReference type="ChEBI" id="CHEBI:15377"/>
        <dbReference type="ChEBI" id="CHEBI:17544"/>
        <dbReference type="ChEBI" id="CHEBI:30616"/>
        <dbReference type="ChEBI" id="CHEBI:33019"/>
        <dbReference type="ChEBI" id="CHEBI:57926"/>
        <dbReference type="ChEBI" id="CHEBI:73682"/>
        <dbReference type="EC" id="2.7.7.87"/>
    </reaction>
</comment>
<keyword evidence="5 13" id="KW-0963">Cytoplasm</keyword>
<comment type="subcellular location">
    <subcellularLocation>
        <location evidence="1 13">Cytoplasm</location>
    </subcellularLocation>
</comment>
<evidence type="ECO:0000256" key="12">
    <source>
        <dbReference type="ARBA" id="ARBA00048366"/>
    </source>
</evidence>
<keyword evidence="7 13" id="KW-0819">tRNA processing</keyword>
<feature type="binding site" evidence="14">
    <location>
        <position position="68"/>
    </location>
    <ligand>
        <name>L-threonine</name>
        <dbReference type="ChEBI" id="CHEBI:57926"/>
    </ligand>
</feature>
<evidence type="ECO:0000256" key="3">
    <source>
        <dbReference type="ARBA" id="ARBA00012584"/>
    </source>
</evidence>
<name>A0A494WR24_9FIRM</name>
<dbReference type="InterPro" id="IPR050156">
    <property type="entry name" value="TC-AMP_synthase_SUA5"/>
</dbReference>
<dbReference type="InterPro" id="IPR038385">
    <property type="entry name" value="Sua5/YwlC_C"/>
</dbReference>
<keyword evidence="18" id="KW-1185">Reference proteome</keyword>
<evidence type="ECO:0000256" key="11">
    <source>
        <dbReference type="ARBA" id="ARBA00029774"/>
    </source>
</evidence>
<evidence type="ECO:0000259" key="16">
    <source>
        <dbReference type="PROSITE" id="PS51163"/>
    </source>
</evidence>
<dbReference type="RefSeq" id="WP_121450095.1">
    <property type="nucleotide sequence ID" value="NZ_RBWE01000001.1"/>
</dbReference>
<evidence type="ECO:0000313" key="18">
    <source>
        <dbReference type="Proteomes" id="UP000271256"/>
    </source>
</evidence>
<sequence length="363" mass="38512">MERSKNPAGRTAYWRVDPARPDPGIMARAGLILRQGGLVAFPTETVYGLGANALDALAVARIFEAKGRPQDNPLIVHVADRETVGRLACRVPASAGKLMDAFWPGPLTLVLPAADTIPRQVTAGLDSVGIRMPAHPVALALIAAAGVPVAAPSANLSGRPSPTTAEHVLQDLNGRIEVILDGGPAGVGLESTVLDLTGDVPVILRPGGITREELEKVIGEVRVDPGIDGVPDRGSPAGEFRPRSPGMKYRHYAPRAPLVLVEGEPERVAARLKGLAESYLSRGWRVGILATAETAGEYKEGQVVVAGWRKDPATIASRLFGALRRFDELGVDIILAEGIEPRGMGLAVMNRLRRAADNRIERV</sequence>
<feature type="binding site" evidence="14">
    <location>
        <position position="72"/>
    </location>
    <ligand>
        <name>ATP</name>
        <dbReference type="ChEBI" id="CHEBI:30616"/>
    </ligand>
</feature>
<dbReference type="GO" id="GO:0005524">
    <property type="term" value="F:ATP binding"/>
    <property type="evidence" value="ECO:0007669"/>
    <property type="project" value="UniProtKB-UniRule"/>
</dbReference>
<evidence type="ECO:0000256" key="10">
    <source>
        <dbReference type="ARBA" id="ARBA00022840"/>
    </source>
</evidence>
<feature type="binding site" evidence="14">
    <location>
        <position position="45"/>
    </location>
    <ligand>
        <name>L-threonine</name>
        <dbReference type="ChEBI" id="CHEBI:57926"/>
    </ligand>
</feature>
<comment type="function">
    <text evidence="13">Required for the formation of a threonylcarbamoyl group on adenosine at position 37 (t(6)A37) in tRNAs that read codons beginning with adenine.</text>
</comment>
<proteinExistence type="inferred from homology"/>
<reference evidence="17 18" key="1">
    <citation type="submission" date="2018-10" db="EMBL/GenBank/DDBJ databases">
        <authorList>
            <person name="Grouzdev D.S."/>
            <person name="Krutkina M.S."/>
            <person name="Tourova T.P."/>
            <person name="Nazina T.N."/>
        </authorList>
    </citation>
    <scope>NUCLEOTIDE SEQUENCE [LARGE SCALE GENOMIC DNA]</scope>
    <source>
        <strain evidence="17 18">435</strain>
    </source>
</reference>
<dbReference type="GO" id="GO:0003725">
    <property type="term" value="F:double-stranded RNA binding"/>
    <property type="evidence" value="ECO:0007669"/>
    <property type="project" value="UniProtKB-UniRule"/>
</dbReference>
<feature type="binding site" evidence="14">
    <location>
        <position position="131"/>
    </location>
    <ligand>
        <name>L-threonine</name>
        <dbReference type="ChEBI" id="CHEBI:57926"/>
    </ligand>
</feature>
<dbReference type="Gene3D" id="3.90.870.10">
    <property type="entry name" value="DHBP synthase"/>
    <property type="match status" value="1"/>
</dbReference>